<feature type="transmembrane region" description="Helical" evidence="1">
    <location>
        <begin position="52"/>
        <end position="72"/>
    </location>
</feature>
<accession>A0ABW7J945</accession>
<dbReference type="EMBL" id="JBIHSE010000001">
    <property type="protein sequence ID" value="MFH0272723.1"/>
    <property type="molecule type" value="Genomic_DNA"/>
</dbReference>
<evidence type="ECO:0000256" key="1">
    <source>
        <dbReference type="SAM" id="Phobius"/>
    </source>
</evidence>
<keyword evidence="1" id="KW-0812">Transmembrane</keyword>
<feature type="transmembrane region" description="Helical" evidence="1">
    <location>
        <begin position="30"/>
        <end position="46"/>
    </location>
</feature>
<comment type="caution">
    <text evidence="3">The sequence shown here is derived from an EMBL/GenBank/DDBJ whole genome shotgun (WGS) entry which is preliminary data.</text>
</comment>
<dbReference type="Gene3D" id="1.20.120.1220">
    <property type="match status" value="1"/>
</dbReference>
<evidence type="ECO:0000259" key="2">
    <source>
        <dbReference type="Pfam" id="PF01478"/>
    </source>
</evidence>
<dbReference type="InterPro" id="IPR000045">
    <property type="entry name" value="Prepilin_IV_endopep_pep"/>
</dbReference>
<evidence type="ECO:0000313" key="4">
    <source>
        <dbReference type="Proteomes" id="UP001607221"/>
    </source>
</evidence>
<protein>
    <submittedName>
        <fullName evidence="3">Prepilin peptidase</fullName>
    </submittedName>
</protein>
<organism evidence="3 4">
    <name type="scientific">Vibrio jasicida</name>
    <dbReference type="NCBI Taxonomy" id="766224"/>
    <lineage>
        <taxon>Bacteria</taxon>
        <taxon>Pseudomonadati</taxon>
        <taxon>Pseudomonadota</taxon>
        <taxon>Gammaproteobacteria</taxon>
        <taxon>Vibrionales</taxon>
        <taxon>Vibrionaceae</taxon>
        <taxon>Vibrio</taxon>
    </lineage>
</organism>
<feature type="domain" description="Prepilin type IV endopeptidase peptidase" evidence="2">
    <location>
        <begin position="11"/>
        <end position="108"/>
    </location>
</feature>
<name>A0ABW7J945_9VIBR</name>
<gene>
    <name evidence="3" type="ORF">ACGRHZ_15575</name>
</gene>
<proteinExistence type="predicted"/>
<keyword evidence="4" id="KW-1185">Reference proteome</keyword>
<keyword evidence="1" id="KW-0472">Membrane</keyword>
<dbReference type="Proteomes" id="UP001607221">
    <property type="component" value="Unassembled WGS sequence"/>
</dbReference>
<dbReference type="Pfam" id="PF01478">
    <property type="entry name" value="Peptidase_A24"/>
    <property type="match status" value="1"/>
</dbReference>
<keyword evidence="1" id="KW-1133">Transmembrane helix</keyword>
<feature type="transmembrane region" description="Helical" evidence="1">
    <location>
        <begin position="126"/>
        <end position="144"/>
    </location>
</feature>
<feature type="transmembrane region" description="Helical" evidence="1">
    <location>
        <begin position="6"/>
        <end position="23"/>
    </location>
</feature>
<evidence type="ECO:0000313" key="3">
    <source>
        <dbReference type="EMBL" id="MFH0272723.1"/>
    </source>
</evidence>
<reference evidence="3 4" key="1">
    <citation type="submission" date="2024-10" db="EMBL/GenBank/DDBJ databases">
        <authorList>
            <person name="Yibar A."/>
            <person name="Saticioglu I.B."/>
            <person name="Duman M."/>
            <person name="Ajmi N."/>
            <person name="Gurler F."/>
            <person name="Ay H."/>
            <person name="Onuk E."/>
            <person name="Guler S."/>
            <person name="Romalde J.L."/>
        </authorList>
    </citation>
    <scope>NUCLEOTIDE SEQUENCE [LARGE SCALE GENOMIC DNA]</scope>
    <source>
        <strain evidence="3 4">1-TCBS-A</strain>
    </source>
</reference>
<sequence>MLGKLWWLLPLATMAFIASYQDIKYRKIPNGVALSVALLGVFFVLSKGEYSHALSSMVILVIGAVLFQLRILAAGDSKLLAAFALMIAPQFLPLTIWLIVTLGGVFALTQWLVSQIGIHPAGMERGVPYGVPICLGSLFGIAASL</sequence>
<dbReference type="RefSeq" id="WP_394632348.1">
    <property type="nucleotide sequence ID" value="NZ_JBIHSE010000001.1"/>
</dbReference>
<feature type="transmembrane region" description="Helical" evidence="1">
    <location>
        <begin position="79"/>
        <end position="106"/>
    </location>
</feature>